<dbReference type="EMBL" id="JAESWA010000024">
    <property type="protein sequence ID" value="MBL4933356.1"/>
    <property type="molecule type" value="Genomic_DNA"/>
</dbReference>
<protein>
    <submittedName>
        <fullName evidence="1">Prepilin-type N-terminal cleavage/methylation domain-containing protein</fullName>
    </submittedName>
</protein>
<organism evidence="1 2">
    <name type="scientific">Clostridium paridis</name>
    <dbReference type="NCBI Taxonomy" id="2803863"/>
    <lineage>
        <taxon>Bacteria</taxon>
        <taxon>Bacillati</taxon>
        <taxon>Bacillota</taxon>
        <taxon>Clostridia</taxon>
        <taxon>Eubacteriales</taxon>
        <taxon>Clostridiaceae</taxon>
        <taxon>Clostridium</taxon>
    </lineage>
</organism>
<gene>
    <name evidence="1" type="ORF">JK634_16295</name>
</gene>
<sequence length="172" mass="18915">MKKRKKGFTIIELLLVLALSAVVLGVVFSFFLSNTRTINATGVNSDLQEEAQDITEKITKDLMEAESIRDIINSDSVDVLTRNSCDISRVEIGFLTAESVTYLLSGSNLTKNGEVIGKDVESLNVETLDGRSFSQTKGVKITINLSKDFANETYAYKTSTNIIFRNKGATTM</sequence>
<accession>A0A937K4I2</accession>
<evidence type="ECO:0000313" key="1">
    <source>
        <dbReference type="EMBL" id="MBL4933356.1"/>
    </source>
</evidence>
<dbReference type="InterPro" id="IPR012902">
    <property type="entry name" value="N_methyl_site"/>
</dbReference>
<keyword evidence="2" id="KW-1185">Reference proteome</keyword>
<proteinExistence type="predicted"/>
<dbReference type="RefSeq" id="WP_202768796.1">
    <property type="nucleotide sequence ID" value="NZ_JAESWA010000024.1"/>
</dbReference>
<dbReference type="NCBIfam" id="TIGR02532">
    <property type="entry name" value="IV_pilin_GFxxxE"/>
    <property type="match status" value="1"/>
</dbReference>
<dbReference type="Proteomes" id="UP000623681">
    <property type="component" value="Unassembled WGS sequence"/>
</dbReference>
<dbReference type="AlphaFoldDB" id="A0A937K4I2"/>
<name>A0A937K4I2_9CLOT</name>
<dbReference type="Pfam" id="PF07963">
    <property type="entry name" value="N_methyl"/>
    <property type="match status" value="1"/>
</dbReference>
<reference evidence="1" key="1">
    <citation type="submission" date="2021-01" db="EMBL/GenBank/DDBJ databases">
        <title>Genome public.</title>
        <authorList>
            <person name="Liu C."/>
            <person name="Sun Q."/>
        </authorList>
    </citation>
    <scope>NUCLEOTIDE SEQUENCE</scope>
    <source>
        <strain evidence="1">YIM B02565</strain>
    </source>
</reference>
<evidence type="ECO:0000313" key="2">
    <source>
        <dbReference type="Proteomes" id="UP000623681"/>
    </source>
</evidence>
<comment type="caution">
    <text evidence="1">The sequence shown here is derived from an EMBL/GenBank/DDBJ whole genome shotgun (WGS) entry which is preliminary data.</text>
</comment>